<dbReference type="InterPro" id="IPR027266">
    <property type="entry name" value="TrmE/GcvT-like"/>
</dbReference>
<comment type="similarity">
    <text evidence="4">Belongs to the GcvT family. CAF17/IBA57 subfamily.</text>
</comment>
<dbReference type="GO" id="GO:0016226">
    <property type="term" value="P:iron-sulfur cluster assembly"/>
    <property type="evidence" value="ECO:0007669"/>
    <property type="project" value="TreeGrafter"/>
</dbReference>
<evidence type="ECO:0000256" key="1">
    <source>
        <dbReference type="ARBA" id="ARBA00004173"/>
    </source>
</evidence>
<evidence type="ECO:0000256" key="2">
    <source>
        <dbReference type="ARBA" id="ARBA00022946"/>
    </source>
</evidence>
<evidence type="ECO:0000313" key="8">
    <source>
        <dbReference type="Proteomes" id="UP000663843"/>
    </source>
</evidence>
<proteinExistence type="inferred from homology"/>
<dbReference type="NCBIfam" id="TIGR03317">
    <property type="entry name" value="ygfZ_signature"/>
    <property type="match status" value="1"/>
</dbReference>
<comment type="caution">
    <text evidence="7">The sequence shown here is derived from an EMBL/GenBank/DDBJ whole genome shotgun (WGS) entry which is preliminary data.</text>
</comment>
<dbReference type="Proteomes" id="UP000663843">
    <property type="component" value="Unassembled WGS sequence"/>
</dbReference>
<dbReference type="InterPro" id="IPR057460">
    <property type="entry name" value="CAF17_C"/>
</dbReference>
<feature type="compositionally biased region" description="Polar residues" evidence="5">
    <location>
        <begin position="307"/>
        <end position="319"/>
    </location>
</feature>
<dbReference type="GO" id="GO:0005759">
    <property type="term" value="C:mitochondrial matrix"/>
    <property type="evidence" value="ECO:0007669"/>
    <property type="project" value="TreeGrafter"/>
</dbReference>
<dbReference type="Pfam" id="PF25455">
    <property type="entry name" value="Beta-barrel_CAF17_C"/>
    <property type="match status" value="2"/>
</dbReference>
<dbReference type="InterPro" id="IPR045179">
    <property type="entry name" value="YgfZ/GcvT"/>
</dbReference>
<evidence type="ECO:0000256" key="4">
    <source>
        <dbReference type="ARBA" id="ARBA00093447"/>
    </source>
</evidence>
<dbReference type="AlphaFoldDB" id="A0A8H3DIV2"/>
<protein>
    <recommendedName>
        <fullName evidence="6">CAF17 C-terminal domain-containing protein</fullName>
    </recommendedName>
</protein>
<feature type="domain" description="CAF17 C-terminal" evidence="6">
    <location>
        <begin position="269"/>
        <end position="352"/>
    </location>
</feature>
<dbReference type="PANTHER" id="PTHR22602:SF0">
    <property type="entry name" value="TRANSFERASE CAF17, MITOCHONDRIAL-RELATED"/>
    <property type="match status" value="1"/>
</dbReference>
<dbReference type="InterPro" id="IPR017703">
    <property type="entry name" value="YgfZ/GCV_T_CS"/>
</dbReference>
<dbReference type="SUPFAM" id="SSF103025">
    <property type="entry name" value="Folate-binding domain"/>
    <property type="match status" value="1"/>
</dbReference>
<evidence type="ECO:0000259" key="6">
    <source>
        <dbReference type="Pfam" id="PF25455"/>
    </source>
</evidence>
<dbReference type="EMBL" id="CAJMWT010008363">
    <property type="protein sequence ID" value="CAE6532793.1"/>
    <property type="molecule type" value="Genomic_DNA"/>
</dbReference>
<evidence type="ECO:0000256" key="3">
    <source>
        <dbReference type="ARBA" id="ARBA00023128"/>
    </source>
</evidence>
<dbReference type="Gene3D" id="3.30.1360.120">
    <property type="entry name" value="Probable tRNA modification gtpase trme, domain 1"/>
    <property type="match status" value="1"/>
</dbReference>
<accession>A0A8H3DIV2</accession>
<gene>
    <name evidence="7" type="ORF">RDB_LOCUS181037</name>
</gene>
<keyword evidence="2" id="KW-0809">Transit peptide</keyword>
<organism evidence="7 8">
    <name type="scientific">Rhizoctonia solani</name>
    <dbReference type="NCBI Taxonomy" id="456999"/>
    <lineage>
        <taxon>Eukaryota</taxon>
        <taxon>Fungi</taxon>
        <taxon>Dikarya</taxon>
        <taxon>Basidiomycota</taxon>
        <taxon>Agaricomycotina</taxon>
        <taxon>Agaricomycetes</taxon>
        <taxon>Cantharellales</taxon>
        <taxon>Ceratobasidiaceae</taxon>
        <taxon>Rhizoctonia</taxon>
    </lineage>
</organism>
<feature type="domain" description="CAF17 C-terminal" evidence="6">
    <location>
        <begin position="363"/>
        <end position="417"/>
    </location>
</feature>
<dbReference type="PANTHER" id="PTHR22602">
    <property type="entry name" value="TRANSFERASE CAF17, MITOCHONDRIAL-RELATED"/>
    <property type="match status" value="1"/>
</dbReference>
<evidence type="ECO:0000313" key="7">
    <source>
        <dbReference type="EMBL" id="CAE6532793.1"/>
    </source>
</evidence>
<reference evidence="7" key="1">
    <citation type="submission" date="2021-01" db="EMBL/GenBank/DDBJ databases">
        <authorList>
            <person name="Kaushik A."/>
        </authorList>
    </citation>
    <scope>NUCLEOTIDE SEQUENCE</scope>
    <source>
        <strain evidence="7">AG2-2IIIB</strain>
    </source>
</reference>
<keyword evidence="3" id="KW-0496">Mitochondrion</keyword>
<name>A0A8H3DIV2_9AGAM</name>
<evidence type="ECO:0000256" key="5">
    <source>
        <dbReference type="SAM" id="MobiDB-lite"/>
    </source>
</evidence>
<feature type="region of interest" description="Disordered" evidence="5">
    <location>
        <begin position="307"/>
        <end position="330"/>
    </location>
</feature>
<comment type="subcellular location">
    <subcellularLocation>
        <location evidence="1">Mitochondrion</location>
    </subcellularLocation>
</comment>
<sequence length="427" mass="47252">MMGSARLRRLQPHLLGFGTRRFSSGINTRLCSQLSNRGVLSVSGTDSKAFLNGLVASIIKDHPFYTTFLSAQGRVLYDVFIYPHNVDGRPGYLIDYDSRSTEGTPILSLLKRHVLRSKVRIRDASDEWKVWSVWDPMSQKSSFPIVREWRAGRSGAAEPLYAENEHRLGHEYPQDTIGTRDLRAPGMGDRLLVRAGDKPGVHCDVAQDETQFTLHRILHGVPEGIDDIVSQQAFPMDSNMDLMGGLDFRKGCYVGQELTVRTYHTGVIRKRIMPISLALAPSPKTIQSRLEPDSSIPTLPTQTSIQAERLASSSPANSDRPTRPRGTGTLLSNIHGVGLALLRLEHVDSSPANSDRPTRPRGTGTLLSNIHGVGLALLRLEHVEGVERGELVMSFAQMGDRGSESWIVLPKRPTWWPVADNSSLQQG</sequence>